<keyword evidence="2" id="KW-1185">Reference proteome</keyword>
<sequence>MQVRDVRFANSNMFGEFEQTDKAAEVEEASASCPCLLGQICRATCIIFQILFQLTTDAPRLWLIRSLYVDDEKDAGLCSRGVPHIQLHAITVCFGHSCRTTTLFFPPFPSLIRMTNSRTPATNVESPPALIRLGRHLQHRIHPQRPPLRQHSSLPRIP</sequence>
<dbReference type="Proteomes" id="UP000268093">
    <property type="component" value="Unassembled WGS sequence"/>
</dbReference>
<evidence type="ECO:0000313" key="1">
    <source>
        <dbReference type="EMBL" id="RUP44959.1"/>
    </source>
</evidence>
<name>A0A433D292_9FUNG</name>
<evidence type="ECO:0000313" key="2">
    <source>
        <dbReference type="Proteomes" id="UP000268093"/>
    </source>
</evidence>
<proteinExistence type="predicted"/>
<comment type="caution">
    <text evidence="1">The sequence shown here is derived from an EMBL/GenBank/DDBJ whole genome shotgun (WGS) entry which is preliminary data.</text>
</comment>
<reference evidence="1 2" key="1">
    <citation type="journal article" date="2018" name="New Phytol.">
        <title>Phylogenomics of Endogonaceae and evolution of mycorrhizas within Mucoromycota.</title>
        <authorList>
            <person name="Chang Y."/>
            <person name="Desiro A."/>
            <person name="Na H."/>
            <person name="Sandor L."/>
            <person name="Lipzen A."/>
            <person name="Clum A."/>
            <person name="Barry K."/>
            <person name="Grigoriev I.V."/>
            <person name="Martin F.M."/>
            <person name="Stajich J.E."/>
            <person name="Smith M.E."/>
            <person name="Bonito G."/>
            <person name="Spatafora J.W."/>
        </authorList>
    </citation>
    <scope>NUCLEOTIDE SEQUENCE [LARGE SCALE GENOMIC DNA]</scope>
    <source>
        <strain evidence="1 2">GMNB39</strain>
    </source>
</reference>
<dbReference type="EMBL" id="RBNI01008039">
    <property type="protein sequence ID" value="RUP44959.1"/>
    <property type="molecule type" value="Genomic_DNA"/>
</dbReference>
<accession>A0A433D292</accession>
<organism evidence="1 2">
    <name type="scientific">Jimgerdemannia flammicorona</name>
    <dbReference type="NCBI Taxonomy" id="994334"/>
    <lineage>
        <taxon>Eukaryota</taxon>
        <taxon>Fungi</taxon>
        <taxon>Fungi incertae sedis</taxon>
        <taxon>Mucoromycota</taxon>
        <taxon>Mucoromycotina</taxon>
        <taxon>Endogonomycetes</taxon>
        <taxon>Endogonales</taxon>
        <taxon>Endogonaceae</taxon>
        <taxon>Jimgerdemannia</taxon>
    </lineage>
</organism>
<dbReference type="AlphaFoldDB" id="A0A433D292"/>
<gene>
    <name evidence="1" type="ORF">BC936DRAFT_148796</name>
</gene>
<protein>
    <submittedName>
        <fullName evidence="1">Uncharacterized protein</fullName>
    </submittedName>
</protein>